<sequence length="48" mass="4947">MESGSSSRPLSRFVRALSPACATATGSSRRTSPPVTRTPGMRAVSPSP</sequence>
<comment type="caution">
    <text evidence="2">The sequence shown here is derived from an EMBL/GenBank/DDBJ whole genome shotgun (WGS) entry which is preliminary data.</text>
</comment>
<organism evidence="2">
    <name type="scientific">Streptomyces globisporus</name>
    <dbReference type="NCBI Taxonomy" id="1908"/>
    <lineage>
        <taxon>Bacteria</taxon>
        <taxon>Bacillati</taxon>
        <taxon>Actinomycetota</taxon>
        <taxon>Actinomycetes</taxon>
        <taxon>Kitasatosporales</taxon>
        <taxon>Streptomycetaceae</taxon>
        <taxon>Streptomyces</taxon>
    </lineage>
</organism>
<gene>
    <name evidence="2" type="ORF">ID875_16415</name>
</gene>
<evidence type="ECO:0000313" key="2">
    <source>
        <dbReference type="EMBL" id="MBD2829432.1"/>
    </source>
</evidence>
<reference evidence="2" key="1">
    <citation type="journal article" date="2020" name="PLoS ONE">
        <title>Isolation and characterization of Streptomyces bacteriophages and Streptomyces strains encoding biosynthetic arsenals: Streptomyces strains and phages for antibiotic discovery.</title>
        <authorList>
            <person name="Montano E.T."/>
            <person name="Nideffer J.F."/>
            <person name="Brumage L."/>
            <person name="Erb M."/>
            <person name="Derman A.I."/>
            <person name="Davis J.P."/>
            <person name="Estrada E."/>
            <person name="Fu S."/>
            <person name="Le D."/>
            <person name="Vuppala A."/>
            <person name="Tran C."/>
            <person name="Luterstein E."/>
            <person name="Lakkaraju S."/>
            <person name="Panchagnula S."/>
            <person name="Ren C."/>
            <person name="Doan J."/>
            <person name="Tran S."/>
            <person name="Soriano J."/>
            <person name="Fujita Y."/>
            <person name="Gutala P."/>
            <person name="Fujii Q."/>
            <person name="Lee M."/>
            <person name="Bui A."/>
            <person name="Villarreal C."/>
            <person name="Shing S.R."/>
            <person name="Kim S."/>
            <person name="Freeman D."/>
            <person name="Racha V."/>
            <person name="Ho A."/>
            <person name="Kumar P."/>
            <person name="Falah K."/>
            <person name="Dawson T."/>
            <person name="Enustun E."/>
            <person name="Prichard A."/>
            <person name="Gomez A."/>
            <person name="Khanna K."/>
            <person name="Trigg S."/>
            <person name="Fernandez L."/>
            <person name="Pogliano K."/>
            <person name="Pogliano J."/>
        </authorList>
    </citation>
    <scope>NUCLEOTIDE SEQUENCE</scope>
    <source>
        <strain evidence="2">QF2</strain>
    </source>
</reference>
<name>A0A927BME1_STRGL</name>
<protein>
    <submittedName>
        <fullName evidence="2">Uncharacterized protein</fullName>
    </submittedName>
</protein>
<feature type="region of interest" description="Disordered" evidence="1">
    <location>
        <begin position="20"/>
        <end position="48"/>
    </location>
</feature>
<evidence type="ECO:0000256" key="1">
    <source>
        <dbReference type="SAM" id="MobiDB-lite"/>
    </source>
</evidence>
<proteinExistence type="predicted"/>
<dbReference type="EMBL" id="JACWUS010000001">
    <property type="protein sequence ID" value="MBD2829432.1"/>
    <property type="molecule type" value="Genomic_DNA"/>
</dbReference>
<dbReference type="AlphaFoldDB" id="A0A927BME1"/>
<feature type="compositionally biased region" description="Polar residues" evidence="1">
    <location>
        <begin position="24"/>
        <end position="35"/>
    </location>
</feature>
<accession>A0A927BME1</accession>